<dbReference type="OrthoDB" id="10266980at2759"/>
<keyword evidence="4 5" id="KW-0472">Membrane</keyword>
<organism evidence="8 9">
    <name type="scientific">Paxillus rubicundulus Ve08.2h10</name>
    <dbReference type="NCBI Taxonomy" id="930991"/>
    <lineage>
        <taxon>Eukaryota</taxon>
        <taxon>Fungi</taxon>
        <taxon>Dikarya</taxon>
        <taxon>Basidiomycota</taxon>
        <taxon>Agaricomycotina</taxon>
        <taxon>Agaricomycetes</taxon>
        <taxon>Agaricomycetidae</taxon>
        <taxon>Boletales</taxon>
        <taxon>Paxilineae</taxon>
        <taxon>Paxillaceae</taxon>
        <taxon>Paxillus</taxon>
    </lineage>
</organism>
<dbReference type="InterPro" id="IPR006634">
    <property type="entry name" value="TLC-dom"/>
</dbReference>
<dbReference type="PANTHER" id="PTHR13439">
    <property type="entry name" value="CT120 PROTEIN"/>
    <property type="match status" value="1"/>
</dbReference>
<dbReference type="STRING" id="930991.A0A0D0DPE8"/>
<dbReference type="SMART" id="SM00724">
    <property type="entry name" value="TLC"/>
    <property type="match status" value="1"/>
</dbReference>
<reference evidence="8 9" key="1">
    <citation type="submission" date="2014-04" db="EMBL/GenBank/DDBJ databases">
        <authorList>
            <consortium name="DOE Joint Genome Institute"/>
            <person name="Kuo A."/>
            <person name="Kohler A."/>
            <person name="Jargeat P."/>
            <person name="Nagy L.G."/>
            <person name="Floudas D."/>
            <person name="Copeland A."/>
            <person name="Barry K.W."/>
            <person name="Cichocki N."/>
            <person name="Veneault-Fourrey C."/>
            <person name="LaButti K."/>
            <person name="Lindquist E.A."/>
            <person name="Lipzen A."/>
            <person name="Lundell T."/>
            <person name="Morin E."/>
            <person name="Murat C."/>
            <person name="Sun H."/>
            <person name="Tunlid A."/>
            <person name="Henrissat B."/>
            <person name="Grigoriev I.V."/>
            <person name="Hibbett D.S."/>
            <person name="Martin F."/>
            <person name="Nordberg H.P."/>
            <person name="Cantor M.N."/>
            <person name="Hua S.X."/>
        </authorList>
    </citation>
    <scope>NUCLEOTIDE SEQUENCE [LARGE SCALE GENOMIC DNA]</scope>
    <source>
        <strain evidence="8 9">Ve08.2h10</strain>
    </source>
</reference>
<evidence type="ECO:0000256" key="5">
    <source>
        <dbReference type="PROSITE-ProRule" id="PRU00205"/>
    </source>
</evidence>
<evidence type="ECO:0000256" key="6">
    <source>
        <dbReference type="SAM" id="Phobius"/>
    </source>
</evidence>
<dbReference type="InParanoid" id="A0A0D0DPE8"/>
<keyword evidence="2 5" id="KW-0812">Transmembrane</keyword>
<feature type="domain" description="TLC" evidence="7">
    <location>
        <begin position="65"/>
        <end position="260"/>
    </location>
</feature>
<dbReference type="EMBL" id="KN824824">
    <property type="protein sequence ID" value="KIL00923.1"/>
    <property type="molecule type" value="Genomic_DNA"/>
</dbReference>
<dbReference type="HOGENOM" id="CLU_034597_0_0_1"/>
<dbReference type="FunCoup" id="A0A0D0DPE8">
    <property type="interactions" value="165"/>
</dbReference>
<dbReference type="GO" id="GO:0055088">
    <property type="term" value="P:lipid homeostasis"/>
    <property type="evidence" value="ECO:0007669"/>
    <property type="project" value="TreeGrafter"/>
</dbReference>
<dbReference type="PANTHER" id="PTHR13439:SF0">
    <property type="entry name" value="TOPOISOMERASE I DAMAGE AFFECTED PROTEIN 4"/>
    <property type="match status" value="1"/>
</dbReference>
<evidence type="ECO:0000313" key="8">
    <source>
        <dbReference type="EMBL" id="KIL00923.1"/>
    </source>
</evidence>
<keyword evidence="9" id="KW-1185">Reference proteome</keyword>
<dbReference type="GO" id="GO:0016020">
    <property type="term" value="C:membrane"/>
    <property type="evidence" value="ECO:0007669"/>
    <property type="project" value="UniProtKB-SubCell"/>
</dbReference>
<dbReference type="InterPro" id="IPR050846">
    <property type="entry name" value="TLCD"/>
</dbReference>
<dbReference type="Pfam" id="PF03798">
    <property type="entry name" value="TRAM_LAG1_CLN8"/>
    <property type="match status" value="1"/>
</dbReference>
<dbReference type="Proteomes" id="UP000054538">
    <property type="component" value="Unassembled WGS sequence"/>
</dbReference>
<proteinExistence type="predicted"/>
<evidence type="ECO:0000256" key="3">
    <source>
        <dbReference type="ARBA" id="ARBA00022989"/>
    </source>
</evidence>
<name>A0A0D0DPE8_9AGAM</name>
<dbReference type="AlphaFoldDB" id="A0A0D0DPE8"/>
<feature type="transmembrane region" description="Helical" evidence="6">
    <location>
        <begin position="31"/>
        <end position="50"/>
    </location>
</feature>
<evidence type="ECO:0000313" key="9">
    <source>
        <dbReference type="Proteomes" id="UP000054538"/>
    </source>
</evidence>
<feature type="transmembrane region" description="Helical" evidence="6">
    <location>
        <begin position="226"/>
        <end position="248"/>
    </location>
</feature>
<accession>A0A0D0DPE8</accession>
<feature type="transmembrane region" description="Helical" evidence="6">
    <location>
        <begin position="133"/>
        <end position="151"/>
    </location>
</feature>
<dbReference type="GO" id="GO:0005783">
    <property type="term" value="C:endoplasmic reticulum"/>
    <property type="evidence" value="ECO:0007669"/>
    <property type="project" value="TreeGrafter"/>
</dbReference>
<evidence type="ECO:0000256" key="1">
    <source>
        <dbReference type="ARBA" id="ARBA00004141"/>
    </source>
</evidence>
<reference evidence="9" key="2">
    <citation type="submission" date="2015-01" db="EMBL/GenBank/DDBJ databases">
        <title>Evolutionary Origins and Diversification of the Mycorrhizal Mutualists.</title>
        <authorList>
            <consortium name="DOE Joint Genome Institute"/>
            <consortium name="Mycorrhizal Genomics Consortium"/>
            <person name="Kohler A."/>
            <person name="Kuo A."/>
            <person name="Nagy L.G."/>
            <person name="Floudas D."/>
            <person name="Copeland A."/>
            <person name="Barry K.W."/>
            <person name="Cichocki N."/>
            <person name="Veneault-Fourrey C."/>
            <person name="LaButti K."/>
            <person name="Lindquist E.A."/>
            <person name="Lipzen A."/>
            <person name="Lundell T."/>
            <person name="Morin E."/>
            <person name="Murat C."/>
            <person name="Riley R."/>
            <person name="Ohm R."/>
            <person name="Sun H."/>
            <person name="Tunlid A."/>
            <person name="Henrissat B."/>
            <person name="Grigoriev I.V."/>
            <person name="Hibbett D.S."/>
            <person name="Martin F."/>
        </authorList>
    </citation>
    <scope>NUCLEOTIDE SEQUENCE [LARGE SCALE GENOMIC DNA]</scope>
    <source>
        <strain evidence="9">Ve08.2h10</strain>
    </source>
</reference>
<dbReference type="PROSITE" id="PS50922">
    <property type="entry name" value="TLC"/>
    <property type="match status" value="1"/>
</dbReference>
<feature type="transmembrane region" description="Helical" evidence="6">
    <location>
        <begin position="189"/>
        <end position="206"/>
    </location>
</feature>
<comment type="subcellular location">
    <subcellularLocation>
        <location evidence="1">Membrane</location>
        <topology evidence="1">Multi-pass membrane protein</topology>
    </subcellularLocation>
</comment>
<protein>
    <submittedName>
        <fullName evidence="8">Unplaced genomic scaffold scaffold_2, whole genome shotgun sequence</fullName>
    </submittedName>
</protein>
<keyword evidence="3 6" id="KW-1133">Transmembrane helix</keyword>
<evidence type="ECO:0000259" key="7">
    <source>
        <dbReference type="PROSITE" id="PS50922"/>
    </source>
</evidence>
<gene>
    <name evidence="8" type="ORF">PAXRUDRAFT_357725</name>
</gene>
<evidence type="ECO:0000256" key="2">
    <source>
        <dbReference type="ARBA" id="ARBA00022692"/>
    </source>
</evidence>
<sequence>MIPEIRQNIRHLARPLATTYGLRALPDFADIVVVAWLFFTTVHISLSPVVSKVLFPVSYGKASAKAQRNWDAHVVSLVHALVTVTLASRCLDEKSLDVDRAFGSYRDAGFLTAIAIGYFTWDALESIIHFTEIGFVIHGVACLTIFVLGTRPFVQYYIVRFLLWEVSTIFLDIHWFLDKTGKTGSTLQLINGFALLSVFFCVRLIWGGMMSYDFFVTLNGVYDQLPLVYILVYGTGNIMLQGLNWFWFMKMVGALRKRFIAKPLKGKLNGHGILNGNGNGKLDSHLD</sequence>
<evidence type="ECO:0000256" key="4">
    <source>
        <dbReference type="ARBA" id="ARBA00023136"/>
    </source>
</evidence>